<dbReference type="InterPro" id="IPR011598">
    <property type="entry name" value="bHLH_dom"/>
</dbReference>
<dbReference type="InterPro" id="IPR025610">
    <property type="entry name" value="MYC/MYB_N"/>
</dbReference>
<evidence type="ECO:0000256" key="5">
    <source>
        <dbReference type="SAM" id="MobiDB-lite"/>
    </source>
</evidence>
<comment type="subcellular location">
    <subcellularLocation>
        <location evidence="1">Nucleus</location>
    </subcellularLocation>
</comment>
<feature type="compositionally biased region" description="Basic and acidic residues" evidence="5">
    <location>
        <begin position="683"/>
        <end position="709"/>
    </location>
</feature>
<feature type="domain" description="BHLH" evidence="6">
    <location>
        <begin position="695"/>
        <end position="744"/>
    </location>
</feature>
<dbReference type="Pfam" id="PF14215">
    <property type="entry name" value="bHLH-MYC_N"/>
    <property type="match status" value="1"/>
</dbReference>
<dbReference type="GO" id="GO:0046983">
    <property type="term" value="F:protein dimerization activity"/>
    <property type="evidence" value="ECO:0007669"/>
    <property type="project" value="InterPro"/>
</dbReference>
<protein>
    <submittedName>
        <fullName evidence="7">Transcription factor LHW-like isoform X1</fullName>
    </submittedName>
</protein>
<dbReference type="EMBL" id="GGEC01013894">
    <property type="protein sequence ID" value="MBW94377.1"/>
    <property type="molecule type" value="Transcribed_RNA"/>
</dbReference>
<dbReference type="AlphaFoldDB" id="A0A2P2JLL4"/>
<evidence type="ECO:0000256" key="1">
    <source>
        <dbReference type="ARBA" id="ARBA00004123"/>
    </source>
</evidence>
<evidence type="ECO:0000256" key="2">
    <source>
        <dbReference type="ARBA" id="ARBA00023015"/>
    </source>
</evidence>
<evidence type="ECO:0000259" key="6">
    <source>
        <dbReference type="PROSITE" id="PS50888"/>
    </source>
</evidence>
<reference evidence="7" key="1">
    <citation type="submission" date="2018-02" db="EMBL/GenBank/DDBJ databases">
        <title>Rhizophora mucronata_Transcriptome.</title>
        <authorList>
            <person name="Meera S.P."/>
            <person name="Sreeshan A."/>
            <person name="Augustine A."/>
        </authorList>
    </citation>
    <scope>NUCLEOTIDE SEQUENCE</scope>
    <source>
        <tissue evidence="7">Leaf</tissue>
    </source>
</reference>
<evidence type="ECO:0000313" key="7">
    <source>
        <dbReference type="EMBL" id="MBW94377.1"/>
    </source>
</evidence>
<accession>A0A2P2JLL4</accession>
<dbReference type="GO" id="GO:0003700">
    <property type="term" value="F:DNA-binding transcription factor activity"/>
    <property type="evidence" value="ECO:0007669"/>
    <property type="project" value="InterPro"/>
</dbReference>
<proteinExistence type="predicted"/>
<keyword evidence="3" id="KW-0804">Transcription</keyword>
<keyword evidence="4" id="KW-0539">Nucleus</keyword>
<dbReference type="PANTHER" id="PTHR46196">
    <property type="entry name" value="TRANSCRIPTION FACTOR BHLH155-LIKE ISOFORM X1-RELATED"/>
    <property type="match status" value="1"/>
</dbReference>
<organism evidence="7">
    <name type="scientific">Rhizophora mucronata</name>
    <name type="common">Asiatic mangrove</name>
    <dbReference type="NCBI Taxonomy" id="61149"/>
    <lineage>
        <taxon>Eukaryota</taxon>
        <taxon>Viridiplantae</taxon>
        <taxon>Streptophyta</taxon>
        <taxon>Embryophyta</taxon>
        <taxon>Tracheophyta</taxon>
        <taxon>Spermatophyta</taxon>
        <taxon>Magnoliopsida</taxon>
        <taxon>eudicotyledons</taxon>
        <taxon>Gunneridae</taxon>
        <taxon>Pentapetalae</taxon>
        <taxon>rosids</taxon>
        <taxon>fabids</taxon>
        <taxon>Malpighiales</taxon>
        <taxon>Rhizophoraceae</taxon>
        <taxon>Rhizophora</taxon>
    </lineage>
</organism>
<feature type="region of interest" description="Disordered" evidence="5">
    <location>
        <begin position="673"/>
        <end position="709"/>
    </location>
</feature>
<dbReference type="PANTHER" id="PTHR46196:SF4">
    <property type="entry name" value="TRANSCRIPTION FACTOR LHW"/>
    <property type="match status" value="1"/>
</dbReference>
<evidence type="ECO:0000256" key="4">
    <source>
        <dbReference type="ARBA" id="ARBA00023242"/>
    </source>
</evidence>
<dbReference type="InterPro" id="IPR043561">
    <property type="entry name" value="LHW-like"/>
</dbReference>
<dbReference type="PROSITE" id="PS50888">
    <property type="entry name" value="BHLH"/>
    <property type="match status" value="1"/>
</dbReference>
<sequence length="908" mass="98285">MENPDLPVGDQQYWGSDVHSSLLGIQGSNRVHLLVKKMMMNDQVNVVGEGLVGRAAFTGNPEWILAGKYNADVHPPEVSNEVHQQFLAGMQTVAIIPVFPHGVVQLGSLLAIMENMGFVNNVKSLILQLGCVPGVLLSDNYAARESTERIRPQVSSGMPISKPLMQSTPLLVNGCNQQCSSSLASRFVGQPSHSLGEQTQDCAQSTFSTFHTPNMTNNLAKSHAGHSELEMKPGDHFKGHLQKGVVGAQVIPTNPDKWLNQHAASHNARPGLCCHPVIGQSDSNSGIQKLPQQQFSSDAVAQNHVCDNKDASQSLTVPHMRTNGSPLLNSHAVSLPSGMELLNRVSGHTGLSSIPCSVSNPQNMTDINHFSANLAGVGPQGFVSSGTQEVTLSSLGDQLSGSGMLSGSSDHNYFSLDAKHSKHELITSEEKMDNNPFQAFNSTWSIQPGRCVTLSEHNSNSLPDFLEHESGIQSITATNAIYEDSFARPRAGDDLYDILGVDFKNKLLSGKGNSVLEGGPYPKAEITAKDTSTIMNVQEMNPDVYSVNERATKSSIFSAADADNLLDAVVSKAHPAVKQSLDDNISCRTSLTKISSSSVLSDAPTLGYVNVSDQPKKGLLEIYKSREKAGSISSHSILSGCTKDSMKSCSQTTSVYGSQLSSWVEQAHNVRRESSVATGYSKKNAEVSKTDRKKLKPGENPRPRPKDRQMIQDRVKELREIVPNGAKCSIDALLERTIKHMLFLQSVTKHADKLKQTGEAKIINKEGGVLVKDNFEGGATWAFEVGSQSMVCPIIVEDLNPPRQMLVEMLCEERGFFLEIADLIRGLGLTILKGVMEAQNDKIWARFAVEANRDVTRMEIFMSLVHLLEQTMKDSTSAVNALSNSAMIHQAFPQAAFIPASGGPSSLQ</sequence>
<name>A0A2P2JLL4_RHIMU</name>
<dbReference type="GO" id="GO:0005634">
    <property type="term" value="C:nucleus"/>
    <property type="evidence" value="ECO:0007669"/>
    <property type="project" value="UniProtKB-SubCell"/>
</dbReference>
<evidence type="ECO:0000256" key="3">
    <source>
        <dbReference type="ARBA" id="ARBA00023163"/>
    </source>
</evidence>
<dbReference type="CDD" id="cd18915">
    <property type="entry name" value="bHLH_AtLHW_like"/>
    <property type="match status" value="1"/>
</dbReference>
<dbReference type="Pfam" id="PF23176">
    <property type="entry name" value="bHLH_LHW"/>
    <property type="match status" value="1"/>
</dbReference>
<keyword evidence="2" id="KW-0805">Transcription regulation</keyword>